<feature type="active site" description="Nucleophile" evidence="4">
    <location>
        <position position="157"/>
    </location>
</feature>
<dbReference type="Proteomes" id="UP000019487">
    <property type="component" value="Unassembled WGS sequence"/>
</dbReference>
<feature type="region of interest" description="Disordered" evidence="5">
    <location>
        <begin position="498"/>
        <end position="521"/>
    </location>
</feature>
<dbReference type="OrthoDB" id="1658288at2759"/>
<evidence type="ECO:0000256" key="5">
    <source>
        <dbReference type="SAM" id="MobiDB-lite"/>
    </source>
</evidence>
<reference evidence="7 8" key="1">
    <citation type="journal article" date="2014" name="Genome Announc.">
        <title>Draft genome sequence of Sclerotinia borealis, a psychrophilic plant pathogenic fungus.</title>
        <authorList>
            <person name="Mardanov A.V."/>
            <person name="Beletsky A.V."/>
            <person name="Kadnikov V.V."/>
            <person name="Ignatov A.N."/>
            <person name="Ravin N.V."/>
        </authorList>
    </citation>
    <scope>NUCLEOTIDE SEQUENCE [LARGE SCALE GENOMIC DNA]</scope>
    <source>
        <strain evidence="8">F-4157</strain>
    </source>
</reference>
<evidence type="ECO:0000256" key="3">
    <source>
        <dbReference type="ARBA" id="ARBA00023098"/>
    </source>
</evidence>
<proteinExistence type="predicted"/>
<dbReference type="Pfam" id="PF01734">
    <property type="entry name" value="Patatin"/>
    <property type="match status" value="1"/>
</dbReference>
<dbReference type="AlphaFoldDB" id="W9CL77"/>
<protein>
    <recommendedName>
        <fullName evidence="6">PNPLA domain-containing protein</fullName>
    </recommendedName>
</protein>
<dbReference type="GO" id="GO:0019369">
    <property type="term" value="P:arachidonate metabolic process"/>
    <property type="evidence" value="ECO:0007669"/>
    <property type="project" value="TreeGrafter"/>
</dbReference>
<dbReference type="PROSITE" id="PS51635">
    <property type="entry name" value="PNPLA"/>
    <property type="match status" value="1"/>
</dbReference>
<feature type="short sequence motif" description="GXSXG" evidence="4">
    <location>
        <begin position="155"/>
        <end position="159"/>
    </location>
</feature>
<evidence type="ECO:0000256" key="2">
    <source>
        <dbReference type="ARBA" id="ARBA00022963"/>
    </source>
</evidence>
<organism evidence="7 8">
    <name type="scientific">Sclerotinia borealis (strain F-4128)</name>
    <dbReference type="NCBI Taxonomy" id="1432307"/>
    <lineage>
        <taxon>Eukaryota</taxon>
        <taxon>Fungi</taxon>
        <taxon>Dikarya</taxon>
        <taxon>Ascomycota</taxon>
        <taxon>Pezizomycotina</taxon>
        <taxon>Leotiomycetes</taxon>
        <taxon>Helotiales</taxon>
        <taxon>Sclerotiniaceae</taxon>
        <taxon>Sclerotinia</taxon>
    </lineage>
</organism>
<gene>
    <name evidence="7" type="ORF">SBOR_4372</name>
</gene>
<keyword evidence="1 4" id="KW-0378">Hydrolase</keyword>
<dbReference type="EMBL" id="AYSA01000197">
    <property type="protein sequence ID" value="ESZ95260.1"/>
    <property type="molecule type" value="Genomic_DNA"/>
</dbReference>
<feature type="compositionally biased region" description="Polar residues" evidence="5">
    <location>
        <begin position="17"/>
        <end position="28"/>
    </location>
</feature>
<comment type="caution">
    <text evidence="7">The sequence shown here is derived from an EMBL/GenBank/DDBJ whole genome shotgun (WGS) entry which is preliminary data.</text>
</comment>
<dbReference type="PANTHER" id="PTHR24185">
    <property type="entry name" value="CALCIUM-INDEPENDENT PHOSPHOLIPASE A2-GAMMA"/>
    <property type="match status" value="1"/>
</dbReference>
<dbReference type="PANTHER" id="PTHR24185:SF1">
    <property type="entry name" value="CALCIUM-INDEPENDENT PHOSPHOLIPASE A2-GAMMA"/>
    <property type="match status" value="1"/>
</dbReference>
<dbReference type="STRING" id="1432307.W9CL77"/>
<keyword evidence="2 4" id="KW-0442">Lipid degradation</keyword>
<comment type="caution">
    <text evidence="4">Lacks conserved residue(s) required for the propagation of feature annotation.</text>
</comment>
<evidence type="ECO:0000259" key="6">
    <source>
        <dbReference type="PROSITE" id="PS51635"/>
    </source>
</evidence>
<dbReference type="InterPro" id="IPR002641">
    <property type="entry name" value="PNPLA_dom"/>
</dbReference>
<dbReference type="HOGENOM" id="CLU_522917_0_0_1"/>
<feature type="short sequence motif" description="GXGXXG" evidence="4">
    <location>
        <begin position="88"/>
        <end position="93"/>
    </location>
</feature>
<keyword evidence="3 4" id="KW-0443">Lipid metabolism</keyword>
<evidence type="ECO:0000313" key="7">
    <source>
        <dbReference type="EMBL" id="ESZ95260.1"/>
    </source>
</evidence>
<evidence type="ECO:0000256" key="1">
    <source>
        <dbReference type="ARBA" id="ARBA00022801"/>
    </source>
</evidence>
<dbReference type="GO" id="GO:0016042">
    <property type="term" value="P:lipid catabolic process"/>
    <property type="evidence" value="ECO:0007669"/>
    <property type="project" value="UniProtKB-UniRule"/>
</dbReference>
<sequence>MNEESLTSWDLDVPRPQGQSISNANLRGSSRSTSLMASSTTPSSTTPDTTPTEQADRVINHSPSSSTGRGSRPMDSSWNKKYVLTLDGGGVRGLSSLSIIQHLMDLCNSFEQKEDPLVKSSFHPLPFQEGQGSNIKNESRTAQFLPVHYFDYIAGTSTGGLIAIYVEPTTNEHRRLYSRIRNIGGKSLWSTTQVFDARPYTQSEIIAPLMLLISFRTYEHTKSQATNPQELNPGHPQSIPIWQVARAITAAPTYFKSFRLGEEKFIDGDFGYNNPTRRAILEIEQVHGEDTIALVVSIGTGRRLKVRSIARHGCGLTGVANHFSQMIKYTTASTTDTESTHQYVMALLAARKCPYKRFNVDGELGDMDLGEWRTDGAKNVTLETIKQQTRAYLEQPKVRKHMEEAAIKLVINRQMRSKTPRWDVVATGYRYQCPEQCNKEIIYTKEYLGDHLCEVHGIPRDADEGRELERASHLQMSTPYNSASNSSTLLGYGIQDIQQQKQIPTSSRKKSGSASQKNLST</sequence>
<evidence type="ECO:0000256" key="4">
    <source>
        <dbReference type="PROSITE-ProRule" id="PRU01161"/>
    </source>
</evidence>
<keyword evidence="8" id="KW-1185">Reference proteome</keyword>
<feature type="domain" description="PNPLA" evidence="6">
    <location>
        <begin position="84"/>
        <end position="280"/>
    </location>
</feature>
<dbReference type="GO" id="GO:0016020">
    <property type="term" value="C:membrane"/>
    <property type="evidence" value="ECO:0007669"/>
    <property type="project" value="TreeGrafter"/>
</dbReference>
<feature type="compositionally biased region" description="Low complexity" evidence="5">
    <location>
        <begin position="29"/>
        <end position="52"/>
    </location>
</feature>
<dbReference type="SUPFAM" id="SSF52151">
    <property type="entry name" value="FabD/lysophospholipase-like"/>
    <property type="match status" value="1"/>
</dbReference>
<dbReference type="GO" id="GO:0046486">
    <property type="term" value="P:glycerolipid metabolic process"/>
    <property type="evidence" value="ECO:0007669"/>
    <property type="project" value="UniProtKB-ARBA"/>
</dbReference>
<dbReference type="GO" id="GO:0047499">
    <property type="term" value="F:calcium-independent phospholipase A2 activity"/>
    <property type="evidence" value="ECO:0007669"/>
    <property type="project" value="TreeGrafter"/>
</dbReference>
<feature type="compositionally biased region" description="Low complexity" evidence="5">
    <location>
        <begin position="62"/>
        <end position="73"/>
    </location>
</feature>
<feature type="region of interest" description="Disordered" evidence="5">
    <location>
        <begin position="1"/>
        <end position="77"/>
    </location>
</feature>
<accession>W9CL77</accession>
<name>W9CL77_SCLBF</name>
<evidence type="ECO:0000313" key="8">
    <source>
        <dbReference type="Proteomes" id="UP000019487"/>
    </source>
</evidence>
<feature type="active site" description="Proton acceptor" evidence="4">
    <location>
        <position position="267"/>
    </location>
</feature>
<dbReference type="Gene3D" id="3.40.1090.10">
    <property type="entry name" value="Cytosolic phospholipase A2 catalytic domain"/>
    <property type="match status" value="2"/>
</dbReference>
<dbReference type="InterPro" id="IPR016035">
    <property type="entry name" value="Acyl_Trfase/lysoPLipase"/>
</dbReference>